<accession>A0AAD3TB22</accession>
<keyword evidence="1" id="KW-0732">Signal</keyword>
<keyword evidence="3" id="KW-1185">Reference proteome</keyword>
<comment type="caution">
    <text evidence="2">The sequence shown here is derived from an EMBL/GenBank/DDBJ whole genome shotgun (WGS) entry which is preliminary data.</text>
</comment>
<dbReference type="EMBL" id="BSYO01000030">
    <property type="protein sequence ID" value="GMH25886.1"/>
    <property type="molecule type" value="Genomic_DNA"/>
</dbReference>
<sequence length="98" mass="11097">MVALWSLRVCCLAWSRLICHFGTLSNRWCHRILSCDICGHLWTKFGCANALLCYPGIPSKECRSPSMGADDVDLSFLCPFSLLDDGPIMNEYRGLMHR</sequence>
<evidence type="ECO:0008006" key="4">
    <source>
        <dbReference type="Google" id="ProtNLM"/>
    </source>
</evidence>
<proteinExistence type="predicted"/>
<reference evidence="2" key="1">
    <citation type="submission" date="2023-05" db="EMBL/GenBank/DDBJ databases">
        <title>Nepenthes gracilis genome sequencing.</title>
        <authorList>
            <person name="Fukushima K."/>
        </authorList>
    </citation>
    <scope>NUCLEOTIDE SEQUENCE</scope>
    <source>
        <strain evidence="2">SING2019-196</strain>
    </source>
</reference>
<evidence type="ECO:0000256" key="1">
    <source>
        <dbReference type="SAM" id="SignalP"/>
    </source>
</evidence>
<evidence type="ECO:0000313" key="3">
    <source>
        <dbReference type="Proteomes" id="UP001279734"/>
    </source>
</evidence>
<feature type="signal peptide" evidence="1">
    <location>
        <begin position="1"/>
        <end position="15"/>
    </location>
</feature>
<evidence type="ECO:0000313" key="2">
    <source>
        <dbReference type="EMBL" id="GMH25886.1"/>
    </source>
</evidence>
<name>A0AAD3TB22_NEPGR</name>
<protein>
    <recommendedName>
        <fullName evidence="4">Secreted protein</fullName>
    </recommendedName>
</protein>
<dbReference type="Proteomes" id="UP001279734">
    <property type="component" value="Unassembled WGS sequence"/>
</dbReference>
<organism evidence="2 3">
    <name type="scientific">Nepenthes gracilis</name>
    <name type="common">Slender pitcher plant</name>
    <dbReference type="NCBI Taxonomy" id="150966"/>
    <lineage>
        <taxon>Eukaryota</taxon>
        <taxon>Viridiplantae</taxon>
        <taxon>Streptophyta</taxon>
        <taxon>Embryophyta</taxon>
        <taxon>Tracheophyta</taxon>
        <taxon>Spermatophyta</taxon>
        <taxon>Magnoliopsida</taxon>
        <taxon>eudicotyledons</taxon>
        <taxon>Gunneridae</taxon>
        <taxon>Pentapetalae</taxon>
        <taxon>Caryophyllales</taxon>
        <taxon>Nepenthaceae</taxon>
        <taxon>Nepenthes</taxon>
    </lineage>
</organism>
<dbReference type="AlphaFoldDB" id="A0AAD3TB22"/>
<feature type="chain" id="PRO_5042214186" description="Secreted protein" evidence="1">
    <location>
        <begin position="16"/>
        <end position="98"/>
    </location>
</feature>
<gene>
    <name evidence="2" type="ORF">Nepgr_027729</name>
</gene>